<dbReference type="Gene3D" id="1.10.8.430">
    <property type="entry name" value="Helical domain of apoptotic protease-activating factors"/>
    <property type="match status" value="1"/>
</dbReference>
<evidence type="ECO:0000256" key="6">
    <source>
        <dbReference type="SAM" id="MobiDB-lite"/>
    </source>
</evidence>
<sequence length="1760" mass="201447">MASFLTDLAKPYVEKLINRAIAESSYMCCFTCIANDFEEERVGFDRDRTTVKELVDQAIRRGDSVQDNVRSWEKEADELIQEDTKDLANKKEKIKKLIETRKDLVIGLPGHLPDVERYSSKHYISFESREFKYKELLDALKDDNNYITRLQGMGGTGKTTLAKEVGKELKHSKQFTYVIDTTLSLSPDIRKIQDDIAVPLELKFDDCNESDRPKKLWSRLTDEGKIDQTKEEKILLILDDVWDVINFDKIGIPDNHKDSRILITTRKLSVCNRLGCNKTIQLKVLYDEEAWTMFQRYAGLKEMSPKILLDKGCKIANECKGLPIAIAVIASSLKGIQHPEEWDGALKSLQKPMHGVDDELVKIYKCLQVSYDNMKNEKAKRLLLLCSVFREDEKIPTESLTRPGIGGGLFGEDYVSYEYARTQVVISKNKLLDSCLLLEADQNRVKMHDLVHDAAQWIANKEIQTVKLYDKDQKAMVERESNIKYLLCEGKIKDVFSFKFDGSKLEILIVAMHTYEDCHNVKIEVPNSFFKNITGLRVFHLMDDRYTQLALSLPHSIQSLKNIRSLLFTGVNLGDISILGNLQSLETLDLDYCRIDELPHEITKLEKLKLLNLDYCKIAWKNPFEVIEGCSSLEELYFIHSFKAFCGEITFPKLQRFYINQSVRYENESSSKFVSLVDKDAPFLSKTTFEYCLQEAEVLRLRGIERWWRNIIPDIVPLDHVSTVFSKLVELHLWNLENLEELCNGPLSFDSLNSLEELSIKDCKHLKSLFKCNLNLFNLKSVSLEGCPMLISLFQLSTAVSLVSLERLEIDDCGCLEYIIDERKEQESRGEIVDDNNSTSQGSMFQKLNVLSIKKCPRIEIILPFQSAHDLPALESIKIESCDKLKYIFGKDVKFGSLKEMRLDGLPNFIDIFQECNPTMSLSIKRSSSISGDTSKPQAQSESIKCNMFSWTDIYCCGKKDGHKLRSTTSTKIPLVYEDQPQDNLMKSKSYPLNISHILCNIKEITLKNISKMKSVFILSIASRMLLETLRISKCDELKHIIIDIDDHDNTGAINSGTVFPNLRNVTVEDCEKLEYIIGHFTDDHQNHTQIHLHLPVLETFVLRNLPSLVGMCPKQYHTTFPPLKELELNNCGDGKIIKELSGIVDHFLALKRLVVKNNSKVICLNELNEHQMNLALKVIDLDVLPMMTCLFVGPNSSFSLQNLTELQIKQCEKLKIVFSTSIIRYLPQLLTLRIEECNELKHIFEDDLENTAKTCFPKLNTIFVVKCNKLKYVFPISIFRELPHLVALVIREADELEEIFVSESDDHKVEIPNLKLVVFENLPSLSHDQGIQFQAVKHRFILNCQKLSLTSASTLDFEYDISDLFIGKFGYAYGYGWELVQYWRILYRQLKWKHRSPDPQIHELLMKQLHQFGEIDTAVKPSQVSEISVQEGTTTSNAKRRTTSLQEYGDGEMAISFPPISITRPLTTQEVHVNNLQETSNTIDDAVIKVTSIVEEQFSKDVEFRVPESKLSPIIPSPQAFQSPPMLSGGDPSQIDEELVSSSSETNDKVSRNDDAFKKVCSNIEEQFPKVDDIIVFKSKPSPSITTSVASQFPPVPSKGVPSQKVEDFSSSLLVKRELEQLLSKKHLDYENVSLLTDFFVKHPSVRLKDTSLSNRYKGYAYNCLAELLKFLQTHSVLDVLGSSHSEFVELLQDVRKFGFDKEWLDDIEKRVLLPGLQVSQDALQKLLDSKHILTQHVEDLKHQLCHDPKIHICDRRTN</sequence>
<keyword evidence="11" id="KW-1185">Reference proteome</keyword>
<evidence type="ECO:0000259" key="7">
    <source>
        <dbReference type="Pfam" id="PF00931"/>
    </source>
</evidence>
<accession>G7J2A5</accession>
<accession>A0A0C3VHC3</accession>
<comment type="similarity">
    <text evidence="1">Belongs to the disease resistance NB-LRR family.</text>
</comment>
<dbReference type="Pfam" id="PF00931">
    <property type="entry name" value="NB-ARC"/>
    <property type="match status" value="1"/>
</dbReference>
<reference evidence="9 11" key="1">
    <citation type="journal article" date="2011" name="Nature">
        <title>The Medicago genome provides insight into the evolution of rhizobial symbioses.</title>
        <authorList>
            <person name="Young N.D."/>
            <person name="Debelle F."/>
            <person name="Oldroyd G.E."/>
            <person name="Geurts R."/>
            <person name="Cannon S.B."/>
            <person name="Udvardi M.K."/>
            <person name="Benedito V.A."/>
            <person name="Mayer K.F."/>
            <person name="Gouzy J."/>
            <person name="Schoof H."/>
            <person name="Van de Peer Y."/>
            <person name="Proost S."/>
            <person name="Cook D.R."/>
            <person name="Meyers B.C."/>
            <person name="Spannagl M."/>
            <person name="Cheung F."/>
            <person name="De Mita S."/>
            <person name="Krishnakumar V."/>
            <person name="Gundlach H."/>
            <person name="Zhou S."/>
            <person name="Mudge J."/>
            <person name="Bharti A.K."/>
            <person name="Murray J.D."/>
            <person name="Naoumkina M.A."/>
            <person name="Rosen B."/>
            <person name="Silverstein K.A."/>
            <person name="Tang H."/>
            <person name="Rombauts S."/>
            <person name="Zhao P.X."/>
            <person name="Zhou P."/>
            <person name="Barbe V."/>
            <person name="Bardou P."/>
            <person name="Bechner M."/>
            <person name="Bellec A."/>
            <person name="Berger A."/>
            <person name="Berges H."/>
            <person name="Bidwell S."/>
            <person name="Bisseling T."/>
            <person name="Choisne N."/>
            <person name="Couloux A."/>
            <person name="Denny R."/>
            <person name="Deshpande S."/>
            <person name="Dai X."/>
            <person name="Doyle J.J."/>
            <person name="Dudez A.M."/>
            <person name="Farmer A.D."/>
            <person name="Fouteau S."/>
            <person name="Franken C."/>
            <person name="Gibelin C."/>
            <person name="Gish J."/>
            <person name="Goldstein S."/>
            <person name="Gonzalez A.J."/>
            <person name="Green P.J."/>
            <person name="Hallab A."/>
            <person name="Hartog M."/>
            <person name="Hua A."/>
            <person name="Humphray S.J."/>
            <person name="Jeong D.H."/>
            <person name="Jing Y."/>
            <person name="Jocker A."/>
            <person name="Kenton S.M."/>
            <person name="Kim D.J."/>
            <person name="Klee K."/>
            <person name="Lai H."/>
            <person name="Lang C."/>
            <person name="Lin S."/>
            <person name="Macmil S.L."/>
            <person name="Magdelenat G."/>
            <person name="Matthews L."/>
            <person name="McCorrison J."/>
            <person name="Monaghan E.L."/>
            <person name="Mun J.H."/>
            <person name="Najar F.Z."/>
            <person name="Nicholson C."/>
            <person name="Noirot C."/>
            <person name="O'Bleness M."/>
            <person name="Paule C.R."/>
            <person name="Poulain J."/>
            <person name="Prion F."/>
            <person name="Qin B."/>
            <person name="Qu C."/>
            <person name="Retzel E.F."/>
            <person name="Riddle C."/>
            <person name="Sallet E."/>
            <person name="Samain S."/>
            <person name="Samson N."/>
            <person name="Sanders I."/>
            <person name="Saurat O."/>
            <person name="Scarpelli C."/>
            <person name="Schiex T."/>
            <person name="Segurens B."/>
            <person name="Severin A.J."/>
            <person name="Sherrier D.J."/>
            <person name="Shi R."/>
            <person name="Sims S."/>
            <person name="Singer S.R."/>
            <person name="Sinharoy S."/>
            <person name="Sterck L."/>
            <person name="Viollet A."/>
            <person name="Wang B.B."/>
            <person name="Wang K."/>
            <person name="Wang M."/>
            <person name="Wang X."/>
            <person name="Warfsmann J."/>
            <person name="Weissenbach J."/>
            <person name="White D.D."/>
            <person name="White J.D."/>
            <person name="Wiley G.B."/>
            <person name="Wincker P."/>
            <person name="Xing Y."/>
            <person name="Yang L."/>
            <person name="Yao Z."/>
            <person name="Ying F."/>
            <person name="Zhai J."/>
            <person name="Zhou L."/>
            <person name="Zuber A."/>
            <person name="Denarie J."/>
            <person name="Dixon R.A."/>
            <person name="May G.D."/>
            <person name="Schwartz D.C."/>
            <person name="Rogers J."/>
            <person name="Quetier F."/>
            <person name="Town C.D."/>
            <person name="Roe B.A."/>
        </authorList>
    </citation>
    <scope>NUCLEOTIDE SEQUENCE [LARGE SCALE GENOMIC DNA]</scope>
    <source>
        <strain evidence="9">A17</strain>
        <strain evidence="10 11">cv. Jemalong A17</strain>
    </source>
</reference>
<protein>
    <submittedName>
        <fullName evidence="9">LRR and NB-ARC domain disease resistance protein</fullName>
    </submittedName>
</protein>
<evidence type="ECO:0000256" key="4">
    <source>
        <dbReference type="ARBA" id="ARBA00022840"/>
    </source>
</evidence>
<dbReference type="PRINTS" id="PR00364">
    <property type="entry name" value="DISEASERSIST"/>
</dbReference>
<feature type="region of interest" description="Disordered" evidence="6">
    <location>
        <begin position="1516"/>
        <end position="1552"/>
    </location>
</feature>
<dbReference type="HOGENOM" id="CLU_002035_0_0_1"/>
<dbReference type="PANTHER" id="PTHR33463:SF105">
    <property type="entry name" value="AND NB-ARC DOMAIN DISEASE RESISTANCE PROTEIN, PUTATIVE-RELATED"/>
    <property type="match status" value="1"/>
</dbReference>
<dbReference type="InterPro" id="IPR057135">
    <property type="entry name" value="At4g27190-like_LRR"/>
</dbReference>
<evidence type="ECO:0000313" key="9">
    <source>
        <dbReference type="EMBL" id="AES70768.2"/>
    </source>
</evidence>
<keyword evidence="4" id="KW-0067">ATP-binding</keyword>
<feature type="domain" description="Disease resistance protein At4g27190-like leucine-rich repeats" evidence="8">
    <location>
        <begin position="1121"/>
        <end position="1239"/>
    </location>
</feature>
<dbReference type="PaxDb" id="3880-AES70768"/>
<evidence type="ECO:0000259" key="8">
    <source>
        <dbReference type="Pfam" id="PF23247"/>
    </source>
</evidence>
<feature type="domain" description="Disease resistance protein At4g27190-like leucine-rich repeats" evidence="8">
    <location>
        <begin position="831"/>
        <end position="915"/>
    </location>
</feature>
<dbReference type="Pfam" id="PF23247">
    <property type="entry name" value="LRR_RPS2"/>
    <property type="match status" value="3"/>
</dbReference>
<evidence type="ECO:0000256" key="1">
    <source>
        <dbReference type="ARBA" id="ARBA00008894"/>
    </source>
</evidence>
<evidence type="ECO:0000313" key="10">
    <source>
        <dbReference type="EnsemblPlants" id="AES70768"/>
    </source>
</evidence>
<keyword evidence="5" id="KW-0175">Coiled coil</keyword>
<dbReference type="EnsemblPlants" id="AES70768">
    <property type="protein sequence ID" value="AES70768"/>
    <property type="gene ID" value="MTR_3g062140"/>
</dbReference>
<feature type="domain" description="NB-ARC" evidence="7">
    <location>
        <begin position="134"/>
        <end position="301"/>
    </location>
</feature>
<evidence type="ECO:0000256" key="5">
    <source>
        <dbReference type="SAM" id="Coils"/>
    </source>
</evidence>
<dbReference type="InterPro" id="IPR042197">
    <property type="entry name" value="Apaf_helical"/>
</dbReference>
<keyword evidence="3" id="KW-0611">Plant defense</keyword>
<dbReference type="SUPFAM" id="SSF52058">
    <property type="entry name" value="L domain-like"/>
    <property type="match status" value="1"/>
</dbReference>
<feature type="domain" description="Disease resistance protein At4g27190-like leucine-rich repeats" evidence="8">
    <location>
        <begin position="1240"/>
        <end position="1348"/>
    </location>
</feature>
<feature type="coiled-coil region" evidence="5">
    <location>
        <begin position="62"/>
        <end position="100"/>
    </location>
</feature>
<dbReference type="Gene3D" id="3.80.10.10">
    <property type="entry name" value="Ribonuclease Inhibitor"/>
    <property type="match status" value="3"/>
</dbReference>
<dbReference type="GO" id="GO:0005524">
    <property type="term" value="F:ATP binding"/>
    <property type="evidence" value="ECO:0007669"/>
    <property type="project" value="UniProtKB-KW"/>
</dbReference>
<dbReference type="Gene3D" id="3.40.50.300">
    <property type="entry name" value="P-loop containing nucleotide triphosphate hydrolases"/>
    <property type="match status" value="1"/>
</dbReference>
<reference evidence="10" key="3">
    <citation type="submission" date="2015-04" db="UniProtKB">
        <authorList>
            <consortium name="EnsemblPlants"/>
        </authorList>
    </citation>
    <scope>IDENTIFICATION</scope>
    <source>
        <strain evidence="10">cv. Jemalong A17</strain>
    </source>
</reference>
<dbReference type="SUPFAM" id="SSF52047">
    <property type="entry name" value="RNI-like"/>
    <property type="match status" value="1"/>
</dbReference>
<dbReference type="GO" id="GO:0006952">
    <property type="term" value="P:defense response"/>
    <property type="evidence" value="ECO:0007669"/>
    <property type="project" value="UniProtKB-KW"/>
</dbReference>
<dbReference type="Proteomes" id="UP000002051">
    <property type="component" value="Chromosome 3"/>
</dbReference>
<organism evidence="9 11">
    <name type="scientific">Medicago truncatula</name>
    <name type="common">Barrel medic</name>
    <name type="synonym">Medicago tribuloides</name>
    <dbReference type="NCBI Taxonomy" id="3880"/>
    <lineage>
        <taxon>Eukaryota</taxon>
        <taxon>Viridiplantae</taxon>
        <taxon>Streptophyta</taxon>
        <taxon>Embryophyta</taxon>
        <taxon>Tracheophyta</taxon>
        <taxon>Spermatophyta</taxon>
        <taxon>Magnoliopsida</taxon>
        <taxon>eudicotyledons</taxon>
        <taxon>Gunneridae</taxon>
        <taxon>Pentapetalae</taxon>
        <taxon>rosids</taxon>
        <taxon>fabids</taxon>
        <taxon>Fabales</taxon>
        <taxon>Fabaceae</taxon>
        <taxon>Papilionoideae</taxon>
        <taxon>50 kb inversion clade</taxon>
        <taxon>NPAAA clade</taxon>
        <taxon>Hologalegina</taxon>
        <taxon>IRL clade</taxon>
        <taxon>Trifolieae</taxon>
        <taxon>Medicago</taxon>
    </lineage>
</organism>
<reference evidence="9 11" key="2">
    <citation type="journal article" date="2014" name="BMC Genomics">
        <title>An improved genome release (version Mt4.0) for the model legume Medicago truncatula.</title>
        <authorList>
            <person name="Tang H."/>
            <person name="Krishnakumar V."/>
            <person name="Bidwell S."/>
            <person name="Rosen B."/>
            <person name="Chan A."/>
            <person name="Zhou S."/>
            <person name="Gentzbittel L."/>
            <person name="Childs K.L."/>
            <person name="Yandell M."/>
            <person name="Gundlach H."/>
            <person name="Mayer K.F."/>
            <person name="Schwartz D.C."/>
            <person name="Town C.D."/>
        </authorList>
    </citation>
    <scope>GENOME REANNOTATION</scope>
    <source>
        <strain evidence="10 11">cv. Jemalong A17</strain>
    </source>
</reference>
<dbReference type="GO" id="GO:0043531">
    <property type="term" value="F:ADP binding"/>
    <property type="evidence" value="ECO:0007669"/>
    <property type="project" value="InterPro"/>
</dbReference>
<keyword evidence="2" id="KW-0547">Nucleotide-binding</keyword>
<dbReference type="eggNOG" id="KOG4658">
    <property type="taxonomic scope" value="Eukaryota"/>
</dbReference>
<name>G7J2A5_MEDTR</name>
<dbReference type="InterPro" id="IPR032675">
    <property type="entry name" value="LRR_dom_sf"/>
</dbReference>
<gene>
    <name evidence="9" type="ordered locus">MTR_3g062140</name>
</gene>
<dbReference type="PANTHER" id="PTHR33463">
    <property type="entry name" value="NB-ARC DOMAIN-CONTAINING PROTEIN-RELATED"/>
    <property type="match status" value="1"/>
</dbReference>
<evidence type="ECO:0000313" key="11">
    <source>
        <dbReference type="Proteomes" id="UP000002051"/>
    </source>
</evidence>
<dbReference type="InterPro" id="IPR027417">
    <property type="entry name" value="P-loop_NTPase"/>
</dbReference>
<evidence type="ECO:0000256" key="3">
    <source>
        <dbReference type="ARBA" id="ARBA00022821"/>
    </source>
</evidence>
<dbReference type="SUPFAM" id="SSF52540">
    <property type="entry name" value="P-loop containing nucleoside triphosphate hydrolases"/>
    <property type="match status" value="1"/>
</dbReference>
<evidence type="ECO:0000256" key="2">
    <source>
        <dbReference type="ARBA" id="ARBA00022741"/>
    </source>
</evidence>
<dbReference type="InterPro" id="IPR050905">
    <property type="entry name" value="Plant_NBS-LRR"/>
</dbReference>
<proteinExistence type="inferred from homology"/>
<dbReference type="EMBL" id="CM001219">
    <property type="protein sequence ID" value="AES70768.2"/>
    <property type="molecule type" value="Genomic_DNA"/>
</dbReference>
<dbReference type="InterPro" id="IPR002182">
    <property type="entry name" value="NB-ARC"/>
</dbReference>